<dbReference type="EMBL" id="DF145177">
    <property type="protein sequence ID" value="GAA57916.1"/>
    <property type="molecule type" value="Genomic_DNA"/>
</dbReference>
<reference key="2">
    <citation type="submission" date="2011-10" db="EMBL/GenBank/DDBJ databases">
        <title>The genome and transcriptome sequence of Clonorchis sinensis provide insights into the carcinogenic liver fluke.</title>
        <authorList>
            <person name="Wang X."/>
            <person name="Huang Y."/>
            <person name="Chen W."/>
            <person name="Liu H."/>
            <person name="Guo L."/>
            <person name="Chen Y."/>
            <person name="Luo F."/>
            <person name="Zhou W."/>
            <person name="Sun J."/>
            <person name="Mao Q."/>
            <person name="Liang P."/>
            <person name="Zhou C."/>
            <person name="Tian Y."/>
            <person name="Men J."/>
            <person name="Lv X."/>
            <person name="Huang L."/>
            <person name="Zhou J."/>
            <person name="Hu Y."/>
            <person name="Li R."/>
            <person name="Zhang F."/>
            <person name="Lei H."/>
            <person name="Li X."/>
            <person name="Hu X."/>
            <person name="Liang C."/>
            <person name="Xu J."/>
            <person name="Wu Z."/>
            <person name="Yu X."/>
        </authorList>
    </citation>
    <scope>NUCLEOTIDE SEQUENCE</scope>
    <source>
        <strain>Henan</strain>
    </source>
</reference>
<sequence>YLDDEVFDDLKRSVVIPAIYKCFIEVPYTSIQSTGQKSRWVETGQQRLQCSVLIRQLDFF</sequence>
<gene>
    <name evidence="1" type="ORF">CLF_113346</name>
</gene>
<evidence type="ECO:0000313" key="1">
    <source>
        <dbReference type="EMBL" id="GAA57916.1"/>
    </source>
</evidence>
<name>G7YY87_CLOSI</name>
<dbReference type="AlphaFoldDB" id="G7YY87"/>
<keyword evidence="2" id="KW-1185">Reference proteome</keyword>
<feature type="non-terminal residue" evidence="1">
    <location>
        <position position="60"/>
    </location>
</feature>
<feature type="non-terminal residue" evidence="1">
    <location>
        <position position="1"/>
    </location>
</feature>
<organism evidence="1 2">
    <name type="scientific">Clonorchis sinensis</name>
    <name type="common">Chinese liver fluke</name>
    <dbReference type="NCBI Taxonomy" id="79923"/>
    <lineage>
        <taxon>Eukaryota</taxon>
        <taxon>Metazoa</taxon>
        <taxon>Spiralia</taxon>
        <taxon>Lophotrochozoa</taxon>
        <taxon>Platyhelminthes</taxon>
        <taxon>Trematoda</taxon>
        <taxon>Digenea</taxon>
        <taxon>Opisthorchiida</taxon>
        <taxon>Opisthorchiata</taxon>
        <taxon>Opisthorchiidae</taxon>
        <taxon>Clonorchis</taxon>
    </lineage>
</organism>
<dbReference type="Proteomes" id="UP000008909">
    <property type="component" value="Unassembled WGS sequence"/>
</dbReference>
<accession>G7YY87</accession>
<protein>
    <submittedName>
        <fullName evidence="1">Senescence-associated protein</fullName>
    </submittedName>
</protein>
<reference evidence="1" key="1">
    <citation type="journal article" date="2011" name="Genome Biol.">
        <title>The draft genome of the carcinogenic human liver fluke Clonorchis sinensis.</title>
        <authorList>
            <person name="Wang X."/>
            <person name="Chen W."/>
            <person name="Huang Y."/>
            <person name="Sun J."/>
            <person name="Men J."/>
            <person name="Liu H."/>
            <person name="Luo F."/>
            <person name="Guo L."/>
            <person name="Lv X."/>
            <person name="Deng C."/>
            <person name="Zhou C."/>
            <person name="Fan Y."/>
            <person name="Li X."/>
            <person name="Huang L."/>
            <person name="Hu Y."/>
            <person name="Liang C."/>
            <person name="Hu X."/>
            <person name="Xu J."/>
            <person name="Yu X."/>
        </authorList>
    </citation>
    <scope>NUCLEOTIDE SEQUENCE [LARGE SCALE GENOMIC DNA]</scope>
    <source>
        <strain evidence="1">Henan</strain>
    </source>
</reference>
<proteinExistence type="predicted"/>
<evidence type="ECO:0000313" key="2">
    <source>
        <dbReference type="Proteomes" id="UP000008909"/>
    </source>
</evidence>